<name>A0A1Y6CJM3_9BACT</name>
<reference evidence="2" key="1">
    <citation type="submission" date="2017-04" db="EMBL/GenBank/DDBJ databases">
        <authorList>
            <person name="Varghese N."/>
            <person name="Submissions S."/>
        </authorList>
    </citation>
    <scope>NUCLEOTIDE SEQUENCE [LARGE SCALE GENOMIC DNA]</scope>
    <source>
        <strain evidence="2">RKEM611</strain>
    </source>
</reference>
<dbReference type="OrthoDB" id="5506750at2"/>
<sequence>MGLFGKFKDYQATRSEKRLEKAAKLVKNPKAIKEDRWSALKFLADDAEGAERVINALLSRFEYSLEHGILDSREKDLALKGVIRFGEEGVPVIEEWIKKTDRIAWPIKALKAVTDEKQVVESLKAALVLEDVRFDQAKVDKNYDILCYMRDFQLSGFEESISHFLKDSDERVRFAAAESLIEQESNEVAQYLEPFLSDTTSENRRIKEAVTRAFIERKWPVKDGAAFTDGYISDNARLSQQGLVERV</sequence>
<gene>
    <name evidence="1" type="ORF">SAMN06296036_12364</name>
</gene>
<dbReference type="SUPFAM" id="SSF48371">
    <property type="entry name" value="ARM repeat"/>
    <property type="match status" value="1"/>
</dbReference>
<dbReference type="AlphaFoldDB" id="A0A1Y6CJM3"/>
<protein>
    <recommendedName>
        <fullName evidence="3">HEAT repeat-containing protein</fullName>
    </recommendedName>
</protein>
<organism evidence="1 2">
    <name type="scientific">Pseudobacteriovorax antillogorgiicola</name>
    <dbReference type="NCBI Taxonomy" id="1513793"/>
    <lineage>
        <taxon>Bacteria</taxon>
        <taxon>Pseudomonadati</taxon>
        <taxon>Bdellovibrionota</taxon>
        <taxon>Oligoflexia</taxon>
        <taxon>Oligoflexales</taxon>
        <taxon>Pseudobacteriovoracaceae</taxon>
        <taxon>Pseudobacteriovorax</taxon>
    </lineage>
</organism>
<evidence type="ECO:0008006" key="3">
    <source>
        <dbReference type="Google" id="ProtNLM"/>
    </source>
</evidence>
<dbReference type="InterPro" id="IPR016024">
    <property type="entry name" value="ARM-type_fold"/>
</dbReference>
<keyword evidence="2" id="KW-1185">Reference proteome</keyword>
<dbReference type="RefSeq" id="WP_132323661.1">
    <property type="nucleotide sequence ID" value="NZ_FWZT01000023.1"/>
</dbReference>
<dbReference type="STRING" id="1513793.SAMN06296036_12364"/>
<dbReference type="Proteomes" id="UP000192907">
    <property type="component" value="Unassembled WGS sequence"/>
</dbReference>
<dbReference type="InterPro" id="IPR011989">
    <property type="entry name" value="ARM-like"/>
</dbReference>
<accession>A0A1Y6CJM3</accession>
<evidence type="ECO:0000313" key="2">
    <source>
        <dbReference type="Proteomes" id="UP000192907"/>
    </source>
</evidence>
<dbReference type="Gene3D" id="1.25.10.10">
    <property type="entry name" value="Leucine-rich Repeat Variant"/>
    <property type="match status" value="1"/>
</dbReference>
<proteinExistence type="predicted"/>
<evidence type="ECO:0000313" key="1">
    <source>
        <dbReference type="EMBL" id="SMF66749.1"/>
    </source>
</evidence>
<dbReference type="EMBL" id="FWZT01000023">
    <property type="protein sequence ID" value="SMF66749.1"/>
    <property type="molecule type" value="Genomic_DNA"/>
</dbReference>